<dbReference type="InterPro" id="IPR001300">
    <property type="entry name" value="Peptidase_C2_calpain_cat"/>
</dbReference>
<dbReference type="OrthoDB" id="167576at2759"/>
<dbReference type="Pfam" id="PF00648">
    <property type="entry name" value="Peptidase_C2"/>
    <property type="match status" value="1"/>
</dbReference>
<accession>A0A1Y2AN01</accession>
<dbReference type="EMBL" id="MCOG01000232">
    <property type="protein sequence ID" value="ORY23597.1"/>
    <property type="molecule type" value="Genomic_DNA"/>
</dbReference>
<dbReference type="InterPro" id="IPR038765">
    <property type="entry name" value="Papain-like_cys_pep_sf"/>
</dbReference>
<evidence type="ECO:0000313" key="5">
    <source>
        <dbReference type="EMBL" id="ORY23597.1"/>
    </source>
</evidence>
<feature type="compositionally biased region" description="Basic and acidic residues" evidence="3">
    <location>
        <begin position="728"/>
        <end position="746"/>
    </location>
</feature>
<dbReference type="STRING" id="1754190.A0A1Y2AN01"/>
<feature type="compositionally biased region" description="Polar residues" evidence="3">
    <location>
        <begin position="125"/>
        <end position="136"/>
    </location>
</feature>
<comment type="caution">
    <text evidence="1">Lacks conserved residue(s) required for the propagation of feature annotation.</text>
</comment>
<name>A0A1Y2AN01_9FUNG</name>
<feature type="compositionally biased region" description="Basic and acidic residues" evidence="3">
    <location>
        <begin position="137"/>
        <end position="158"/>
    </location>
</feature>
<evidence type="ECO:0000256" key="2">
    <source>
        <dbReference type="SAM" id="Coils"/>
    </source>
</evidence>
<feature type="region of interest" description="Disordered" evidence="3">
    <location>
        <begin position="170"/>
        <end position="189"/>
    </location>
</feature>
<dbReference type="PANTHER" id="PTHR46298">
    <property type="entry name" value="ANDROGLOBIN"/>
    <property type="match status" value="1"/>
</dbReference>
<feature type="region of interest" description="Disordered" evidence="3">
    <location>
        <begin position="604"/>
        <end position="652"/>
    </location>
</feature>
<keyword evidence="2" id="KW-0175">Coiled coil</keyword>
<reference evidence="5 6" key="1">
    <citation type="submission" date="2016-08" db="EMBL/GenBank/DDBJ databases">
        <title>A Parts List for Fungal Cellulosomes Revealed by Comparative Genomics.</title>
        <authorList>
            <consortium name="DOE Joint Genome Institute"/>
            <person name="Haitjema C.H."/>
            <person name="Gilmore S.P."/>
            <person name="Henske J.K."/>
            <person name="Solomon K.V."/>
            <person name="De Groot R."/>
            <person name="Kuo A."/>
            <person name="Mondo S.J."/>
            <person name="Salamov A.A."/>
            <person name="Labutti K."/>
            <person name="Zhao Z."/>
            <person name="Chiniquy J."/>
            <person name="Barry K."/>
            <person name="Brewer H.M."/>
            <person name="Purvine S.O."/>
            <person name="Wright A.T."/>
            <person name="Boxma B."/>
            <person name="Van Alen T."/>
            <person name="Hackstein J.H."/>
            <person name="Baker S.E."/>
            <person name="Grigoriev I.V."/>
            <person name="O'Malley M.A."/>
        </authorList>
    </citation>
    <scope>NUCLEOTIDE SEQUENCE [LARGE SCALE GENOMIC DNA]</scope>
    <source>
        <strain evidence="5 6">G1</strain>
    </source>
</reference>
<dbReference type="PANTHER" id="PTHR46298:SF1">
    <property type="entry name" value="ANDROGLOBIN"/>
    <property type="match status" value="1"/>
</dbReference>
<evidence type="ECO:0000256" key="3">
    <source>
        <dbReference type="SAM" id="MobiDB-lite"/>
    </source>
</evidence>
<evidence type="ECO:0000256" key="1">
    <source>
        <dbReference type="PROSITE-ProRule" id="PRU00239"/>
    </source>
</evidence>
<feature type="coiled-coil region" evidence="2">
    <location>
        <begin position="1051"/>
        <end position="1085"/>
    </location>
</feature>
<gene>
    <name evidence="5" type="ORF">LY90DRAFT_514986</name>
</gene>
<dbReference type="InterPro" id="IPR053033">
    <property type="entry name" value="Androglobin-like"/>
</dbReference>
<evidence type="ECO:0000259" key="4">
    <source>
        <dbReference type="PROSITE" id="PS50203"/>
    </source>
</evidence>
<dbReference type="GO" id="GO:0004198">
    <property type="term" value="F:calcium-dependent cysteine-type endopeptidase activity"/>
    <property type="evidence" value="ECO:0007669"/>
    <property type="project" value="InterPro"/>
</dbReference>
<keyword evidence="6" id="KW-1185">Reference proteome</keyword>
<dbReference type="AlphaFoldDB" id="A0A1Y2AN01"/>
<organism evidence="5 6">
    <name type="scientific">Neocallimastix californiae</name>
    <dbReference type="NCBI Taxonomy" id="1754190"/>
    <lineage>
        <taxon>Eukaryota</taxon>
        <taxon>Fungi</taxon>
        <taxon>Fungi incertae sedis</taxon>
        <taxon>Chytridiomycota</taxon>
        <taxon>Chytridiomycota incertae sedis</taxon>
        <taxon>Neocallimastigomycetes</taxon>
        <taxon>Neocallimastigales</taxon>
        <taxon>Neocallimastigaceae</taxon>
        <taxon>Neocallimastix</taxon>
    </lineage>
</organism>
<dbReference type="PROSITE" id="PS50203">
    <property type="entry name" value="CALPAIN_CAT"/>
    <property type="match status" value="1"/>
</dbReference>
<proteinExistence type="predicted"/>
<dbReference type="SUPFAM" id="SSF54001">
    <property type="entry name" value="Cysteine proteinases"/>
    <property type="match status" value="1"/>
</dbReference>
<dbReference type="GO" id="GO:0006508">
    <property type="term" value="P:proteolysis"/>
    <property type="evidence" value="ECO:0007669"/>
    <property type="project" value="InterPro"/>
</dbReference>
<protein>
    <submittedName>
        <fullName evidence="5">Cysteine proteinase</fullName>
    </submittedName>
</protein>
<feature type="compositionally biased region" description="Low complexity" evidence="3">
    <location>
        <begin position="1"/>
        <end position="15"/>
    </location>
</feature>
<feature type="region of interest" description="Disordered" evidence="3">
    <location>
        <begin position="1"/>
        <end position="49"/>
    </location>
</feature>
<evidence type="ECO:0000313" key="6">
    <source>
        <dbReference type="Proteomes" id="UP000193920"/>
    </source>
</evidence>
<dbReference type="Proteomes" id="UP000193920">
    <property type="component" value="Unassembled WGS sequence"/>
</dbReference>
<sequence>MKKSVSSSKPAVSKSSQKKRTPSDGEGNIGSQVTSNVHPEVETSEIPFSSWPIWNEQEVASEKWITKHAFEDPDGMITLPRKLRSKVDSWKRPIELITDNQSPVIVASGNLIDDYFDLPLNSVPSTPRSSNVSLHDSTPDKDKKKDIDNEKKKDDNKLLAQDLKDDKSCINDLPITDSSENDFEDENSNKKYSDASKLFQENSHLLGSELMCNIISAFHYMYSQWKKQKNPQNPDDFSLWDHIYPKGKDGVPVYNSSGKYVVKLYWLGNWRKITVDDSIPVDSKGRPLLIRSALQHELWPLILSKAILKIAELSYRESDEYLDFGDFDVIHTLSSWIVERYSFRKNSYDVIWNDINFITASNLTINYVPNDTENPINVYMTVSTFSKVKPGISKDGSVIVQKYDWTSLKSPKPIIRLSTNASLTCQYLIKPGDAFSFIVDSPCGFISVQFWTFTQQFLLEDEGKYLSDVLKVNNGYTVVAECKSPNTKINGRWKMRLISYPVSIPEPLTISKYNVQDFNEIYTPNKHNVLFRYLVKVKDCTKNQLSLKLTFSNKNSYVTLNVYDRNELLVSSKGKGTASIMSVYLEREHIEKIQDKSAKELTKLKEKEKEREKEKEKEKEKETKKDKDKEKEKDKDKDKDLKKVVTEDQKEGNIEVEKELAHRYIIEGIVEILNLQSTSSNPLNTTITEENRVNSDKDLKNLKNTSGRRKRNNSNVAAITAMVALQKKVESKDKDPAKDISVKQDKSNSNIVPSVSGNSNAELSYKLRLISSGGASLIVTKDMEKEEKYKIIKDSWEAAEVGRALKAKESRINYLKQLENGTVKTVPLFTKNFITLHGPSLVMNRYIDNYLNRSTTTATTSNTSESDNVIHSASNECKTYMANSFKTSFNNSQENENSENLFEKSINELLDQTNTQMDHPESKHLLKKYFSESNLYDIHNYSKNFNKMNSQQNIIKGSKDIIEKIMFSKPVRSYEQLLNDNNIMMTEEEISLLRTKSTTLSYNDYLTKHIYKIDKIPKPPLLYKPWSIVYELDQPPRLKDEELINHRIKRLEEINQKFNDFQSLVANQREENRRMRNQEKQIQIDRIIDKRSVTEQLYKIDLERRKIYKNNLLEELKQLKIQIEQEKELQDNIKSIQNSQSFIADTDF</sequence>
<feature type="domain" description="Calpain catalytic" evidence="4">
    <location>
        <begin position="212"/>
        <end position="310"/>
    </location>
</feature>
<feature type="region of interest" description="Disordered" evidence="3">
    <location>
        <begin position="125"/>
        <end position="158"/>
    </location>
</feature>
<feature type="coiled-coil region" evidence="2">
    <location>
        <begin position="1109"/>
        <end position="1139"/>
    </location>
</feature>
<feature type="region of interest" description="Disordered" evidence="3">
    <location>
        <begin position="728"/>
        <end position="755"/>
    </location>
</feature>
<comment type="caution">
    <text evidence="5">The sequence shown here is derived from an EMBL/GenBank/DDBJ whole genome shotgun (WGS) entry which is preliminary data.</text>
</comment>